<dbReference type="KEGG" id="ams:AMIS_12690"/>
<protein>
    <submittedName>
        <fullName evidence="2">Uncharacterized protein</fullName>
    </submittedName>
</protein>
<evidence type="ECO:0000313" key="3">
    <source>
        <dbReference type="Proteomes" id="UP000007882"/>
    </source>
</evidence>
<dbReference type="EMBL" id="AP012319">
    <property type="protein sequence ID" value="BAL86489.1"/>
    <property type="molecule type" value="Genomic_DNA"/>
</dbReference>
<organism evidence="2 3">
    <name type="scientific">Actinoplanes missouriensis (strain ATCC 14538 / DSM 43046 / CBS 188.64 / JCM 3121 / NBRC 102363 / NCIMB 12654 / NRRL B-3342 / UNCC 431)</name>
    <dbReference type="NCBI Taxonomy" id="512565"/>
    <lineage>
        <taxon>Bacteria</taxon>
        <taxon>Bacillati</taxon>
        <taxon>Actinomycetota</taxon>
        <taxon>Actinomycetes</taxon>
        <taxon>Micromonosporales</taxon>
        <taxon>Micromonosporaceae</taxon>
        <taxon>Actinoplanes</taxon>
    </lineage>
</organism>
<evidence type="ECO:0000313" key="2">
    <source>
        <dbReference type="EMBL" id="BAL86489.1"/>
    </source>
</evidence>
<keyword evidence="1" id="KW-1133">Transmembrane helix</keyword>
<keyword evidence="3" id="KW-1185">Reference proteome</keyword>
<proteinExistence type="predicted"/>
<keyword evidence="1" id="KW-0812">Transmembrane</keyword>
<dbReference type="PATRIC" id="fig|512565.3.peg.1274"/>
<accession>I0H0F2</accession>
<keyword evidence="1" id="KW-0472">Membrane</keyword>
<gene>
    <name evidence="2" type="ordered locus">AMIS_12690</name>
</gene>
<dbReference type="AlphaFoldDB" id="I0H0F2"/>
<dbReference type="Proteomes" id="UP000007882">
    <property type="component" value="Chromosome"/>
</dbReference>
<sequence length="88" mass="9113">MGFPHSEGTSTVIYASTKLNESTDAKVFVDSTGRRKRILMLSGIAAAAGALLYIGVIVSSFVQAPSAELTTRGTVVSTSPSATRGGHR</sequence>
<name>I0H0F2_ACTM4</name>
<dbReference type="HOGENOM" id="CLU_2462180_0_0_11"/>
<evidence type="ECO:0000256" key="1">
    <source>
        <dbReference type="SAM" id="Phobius"/>
    </source>
</evidence>
<reference evidence="2 3" key="1">
    <citation type="submission" date="2012-02" db="EMBL/GenBank/DDBJ databases">
        <title>Complete genome sequence of Actinoplanes missouriensis 431 (= NBRC 102363).</title>
        <authorList>
            <person name="Ohnishi Y."/>
            <person name="Ishikawa J."/>
            <person name="Sekine M."/>
            <person name="Hosoyama A."/>
            <person name="Harada T."/>
            <person name="Narita H."/>
            <person name="Hata T."/>
            <person name="Konno Y."/>
            <person name="Tutikane K."/>
            <person name="Fujita N."/>
            <person name="Horinouchi S."/>
            <person name="Hayakawa M."/>
        </authorList>
    </citation>
    <scope>NUCLEOTIDE SEQUENCE [LARGE SCALE GENOMIC DNA]</scope>
    <source>
        <strain evidence="3">ATCC 14538 / DSM 43046 / CBS 188.64 / JCM 3121 / NBRC 102363 / NCIMB 12654 / NRRL B-3342 / UNCC 431</strain>
    </source>
</reference>
<feature type="transmembrane region" description="Helical" evidence="1">
    <location>
        <begin position="38"/>
        <end position="62"/>
    </location>
</feature>